<dbReference type="Gene3D" id="1.10.287.470">
    <property type="entry name" value="Helix hairpin bin"/>
    <property type="match status" value="2"/>
</dbReference>
<feature type="domain" description="YbhG-like alpha-helical hairpin" evidence="4">
    <location>
        <begin position="78"/>
        <end position="202"/>
    </location>
</feature>
<dbReference type="InterPro" id="IPR050465">
    <property type="entry name" value="UPF0194_transport"/>
</dbReference>
<keyword evidence="2 3" id="KW-0175">Coiled coil</keyword>
<evidence type="ECO:0000313" key="7">
    <source>
        <dbReference type="Proteomes" id="UP000306147"/>
    </source>
</evidence>
<evidence type="ECO:0000259" key="5">
    <source>
        <dbReference type="Pfam" id="PF25990"/>
    </source>
</evidence>
<dbReference type="InterPro" id="IPR059052">
    <property type="entry name" value="HH_YbhG-like"/>
</dbReference>
<name>A0A4V3QZV8_9SPHN</name>
<sequence length="335" mass="35814">MNRRRLIVLALVVVLAVAAFATRGFGLMPGRPETELSLYGNVDIREVDLGFRVGGRIAAIGVDEGAKVTQGQPLATLDTATLDSRIAEADARIAQAQANYDKARNGARSQDVAQARARVAAAQAVYDNAQRDYARRQTLVGPGAISRDVWEQTRADRDRAAAQLAEARQGLSLLQAGSRREDVAAAAADVRSAQAARASVATDRSDTRLVAASAGTVVTRAREPGAIVQPGETVLTLTIDRPMRVRAYVAETDLSRISPGMKVAVTADGNPKTYRGTIGTIAPRAEFTPKSVETENLRTDLVYQVRVIVDDPDDALRQGQPVTVRVVGARVRHGD</sequence>
<gene>
    <name evidence="6" type="ORF">E5A73_00490</name>
</gene>
<dbReference type="RefSeq" id="WP_135961854.1">
    <property type="nucleotide sequence ID" value="NZ_SRXT01000001.1"/>
</dbReference>
<keyword evidence="7" id="KW-1185">Reference proteome</keyword>
<comment type="subcellular location">
    <subcellularLocation>
        <location evidence="1">Cell envelope</location>
    </subcellularLocation>
</comment>
<evidence type="ECO:0000256" key="2">
    <source>
        <dbReference type="ARBA" id="ARBA00023054"/>
    </source>
</evidence>
<feature type="coiled-coil region" evidence="3">
    <location>
        <begin position="86"/>
        <end position="132"/>
    </location>
</feature>
<dbReference type="Gene3D" id="2.40.30.170">
    <property type="match status" value="1"/>
</dbReference>
<evidence type="ECO:0000256" key="1">
    <source>
        <dbReference type="ARBA" id="ARBA00004196"/>
    </source>
</evidence>
<dbReference type="EMBL" id="SRXT01000001">
    <property type="protein sequence ID" value="TGX55652.1"/>
    <property type="molecule type" value="Genomic_DNA"/>
</dbReference>
<protein>
    <submittedName>
        <fullName evidence="6">HlyD family efflux transporter periplasmic adaptor subunit</fullName>
    </submittedName>
</protein>
<reference evidence="6 7" key="1">
    <citation type="submission" date="2019-04" db="EMBL/GenBank/DDBJ databases">
        <title>Sphingomonas psychrotolerans sp. nov., isolated from soil in the Tianshan Mountains, Xinjiang, China.</title>
        <authorList>
            <person name="Luo Y."/>
            <person name="Sheng H."/>
        </authorList>
    </citation>
    <scope>NUCLEOTIDE SEQUENCE [LARGE SCALE GENOMIC DNA]</scope>
    <source>
        <strain evidence="6 7">ZFGT-11</strain>
    </source>
</reference>
<dbReference type="Gene3D" id="2.40.50.100">
    <property type="match status" value="1"/>
</dbReference>
<dbReference type="Pfam" id="PF25990">
    <property type="entry name" value="Beta-barrel_YknX"/>
    <property type="match status" value="1"/>
</dbReference>
<proteinExistence type="predicted"/>
<evidence type="ECO:0000313" key="6">
    <source>
        <dbReference type="EMBL" id="TGX55652.1"/>
    </source>
</evidence>
<dbReference type="GO" id="GO:0030313">
    <property type="term" value="C:cell envelope"/>
    <property type="evidence" value="ECO:0007669"/>
    <property type="project" value="UniProtKB-SubCell"/>
</dbReference>
<evidence type="ECO:0000259" key="4">
    <source>
        <dbReference type="Pfam" id="PF25881"/>
    </source>
</evidence>
<dbReference type="InterPro" id="IPR058636">
    <property type="entry name" value="Beta-barrel_YknX"/>
</dbReference>
<dbReference type="OrthoDB" id="9813967at2"/>
<dbReference type="SUPFAM" id="SSF111369">
    <property type="entry name" value="HlyD-like secretion proteins"/>
    <property type="match status" value="3"/>
</dbReference>
<dbReference type="AlphaFoldDB" id="A0A4V3QZV8"/>
<dbReference type="Pfam" id="PF25881">
    <property type="entry name" value="HH_YBHG"/>
    <property type="match status" value="1"/>
</dbReference>
<dbReference type="PANTHER" id="PTHR32347">
    <property type="entry name" value="EFFLUX SYSTEM COMPONENT YKNX-RELATED"/>
    <property type="match status" value="1"/>
</dbReference>
<dbReference type="PANTHER" id="PTHR32347:SF29">
    <property type="entry name" value="UPF0194 MEMBRANE PROTEIN YBHG"/>
    <property type="match status" value="1"/>
</dbReference>
<dbReference type="Proteomes" id="UP000306147">
    <property type="component" value="Unassembled WGS sequence"/>
</dbReference>
<organism evidence="6 7">
    <name type="scientific">Sphingomonas gei</name>
    <dbReference type="NCBI Taxonomy" id="1395960"/>
    <lineage>
        <taxon>Bacteria</taxon>
        <taxon>Pseudomonadati</taxon>
        <taxon>Pseudomonadota</taxon>
        <taxon>Alphaproteobacteria</taxon>
        <taxon>Sphingomonadales</taxon>
        <taxon>Sphingomonadaceae</taxon>
        <taxon>Sphingomonas</taxon>
    </lineage>
</organism>
<evidence type="ECO:0000256" key="3">
    <source>
        <dbReference type="SAM" id="Coils"/>
    </source>
</evidence>
<feature type="domain" description="YknX-like beta-barrel" evidence="5">
    <location>
        <begin position="243"/>
        <end position="326"/>
    </location>
</feature>
<accession>A0A4V3QZV8</accession>
<comment type="caution">
    <text evidence="6">The sequence shown here is derived from an EMBL/GenBank/DDBJ whole genome shotgun (WGS) entry which is preliminary data.</text>
</comment>